<dbReference type="HOGENOM" id="CLU_074878_1_1_14"/>
<evidence type="ECO:0000313" key="8">
    <source>
        <dbReference type="EMBL" id="AGM24835.1"/>
    </source>
</evidence>
<keyword evidence="5 6" id="KW-0665">Pyrimidine biosynthesis</keyword>
<dbReference type="GO" id="GO:0019856">
    <property type="term" value="P:pyrimidine nucleobase biosynthetic process"/>
    <property type="evidence" value="ECO:0007669"/>
    <property type="project" value="TreeGrafter"/>
</dbReference>
<dbReference type="InterPro" id="IPR023031">
    <property type="entry name" value="OPRT"/>
</dbReference>
<comment type="pathway">
    <text evidence="1 6">Pyrimidine metabolism; UMP biosynthesis via de novo pathway; UMP from orotate: step 1/2.</text>
</comment>
<feature type="domain" description="Phosphoribosyltransferase" evidence="7">
    <location>
        <begin position="54"/>
        <end position="151"/>
    </location>
</feature>
<keyword evidence="9" id="KW-1185">Reference proteome</keyword>
<dbReference type="InterPro" id="IPR029057">
    <property type="entry name" value="PRTase-like"/>
</dbReference>
<dbReference type="Gene3D" id="3.40.50.2020">
    <property type="match status" value="1"/>
</dbReference>
<keyword evidence="6" id="KW-0460">Magnesium</keyword>
<dbReference type="InterPro" id="IPR004467">
    <property type="entry name" value="Or_phspho_trans_dom"/>
</dbReference>
<feature type="binding site" evidence="6">
    <location>
        <position position="101"/>
    </location>
    <ligand>
        <name>5-phospho-alpha-D-ribose 1-diphosphate</name>
        <dbReference type="ChEBI" id="CHEBI:58017"/>
        <note>ligand shared between dimeric partners</note>
    </ligand>
</feature>
<organism evidence="8 9">
    <name type="scientific">Spiroplasma chrysopicola DF-1</name>
    <dbReference type="NCBI Taxonomy" id="1276227"/>
    <lineage>
        <taxon>Bacteria</taxon>
        <taxon>Bacillati</taxon>
        <taxon>Mycoplasmatota</taxon>
        <taxon>Mollicutes</taxon>
        <taxon>Entomoplasmatales</taxon>
        <taxon>Spiroplasmataceae</taxon>
        <taxon>Spiroplasma</taxon>
    </lineage>
</organism>
<dbReference type="STRING" id="1276227.SCHRY_v1c02500"/>
<name>R4UFC0_9MOLU</name>
<evidence type="ECO:0000256" key="3">
    <source>
        <dbReference type="ARBA" id="ARBA00022676"/>
    </source>
</evidence>
<evidence type="ECO:0000256" key="1">
    <source>
        <dbReference type="ARBA" id="ARBA00004889"/>
    </source>
</evidence>
<evidence type="ECO:0000256" key="4">
    <source>
        <dbReference type="ARBA" id="ARBA00022679"/>
    </source>
</evidence>
<evidence type="ECO:0000256" key="2">
    <source>
        <dbReference type="ARBA" id="ARBA00011971"/>
    </source>
</evidence>
<keyword evidence="4 6" id="KW-0808">Transferase</keyword>
<keyword evidence="3 6" id="KW-0328">Glycosyltransferase</keyword>
<gene>
    <name evidence="6 8" type="primary">pyrE</name>
    <name evidence="8" type="ORF">SCHRY_v1c02500</name>
</gene>
<dbReference type="AlphaFoldDB" id="R4UFC0"/>
<dbReference type="Pfam" id="PF00156">
    <property type="entry name" value="Pribosyltran"/>
    <property type="match status" value="1"/>
</dbReference>
<dbReference type="InterPro" id="IPR000836">
    <property type="entry name" value="PRTase_dom"/>
</dbReference>
<dbReference type="Proteomes" id="UP000013964">
    <property type="component" value="Chromosome"/>
</dbReference>
<feature type="binding site" evidence="6">
    <location>
        <position position="95"/>
    </location>
    <ligand>
        <name>5-phospho-alpha-D-ribose 1-diphosphate</name>
        <dbReference type="ChEBI" id="CHEBI:58017"/>
        <note>ligand shared between dimeric partners</note>
    </ligand>
</feature>
<proteinExistence type="inferred from homology"/>
<dbReference type="PANTHER" id="PTHR19278:SF9">
    <property type="entry name" value="URIDINE 5'-MONOPHOSPHATE SYNTHASE"/>
    <property type="match status" value="1"/>
</dbReference>
<dbReference type="GO" id="GO:0044205">
    <property type="term" value="P:'de novo' UMP biosynthetic process"/>
    <property type="evidence" value="ECO:0007669"/>
    <property type="project" value="UniProtKB-UniRule"/>
</dbReference>
<feature type="binding site" evidence="6">
    <location>
        <position position="99"/>
    </location>
    <ligand>
        <name>5-phospho-alpha-D-ribose 1-diphosphate</name>
        <dbReference type="ChEBI" id="CHEBI:58017"/>
        <note>ligand shared between dimeric partners</note>
    </ligand>
</feature>
<dbReference type="NCBIfam" id="TIGR00336">
    <property type="entry name" value="pyrE"/>
    <property type="match status" value="1"/>
</dbReference>
<dbReference type="GO" id="GO:0000287">
    <property type="term" value="F:magnesium ion binding"/>
    <property type="evidence" value="ECO:0007669"/>
    <property type="project" value="UniProtKB-UniRule"/>
</dbReference>
<accession>R4UFC0</accession>
<comment type="caution">
    <text evidence="6">Lacks conserved residue(s) required for the propagation of feature annotation.</text>
</comment>
<dbReference type="UniPathway" id="UPA00070">
    <property type="reaction ID" value="UER00119"/>
</dbReference>
<comment type="catalytic activity">
    <reaction evidence="6">
        <text>orotidine 5'-phosphate + diphosphate = orotate + 5-phospho-alpha-D-ribose 1-diphosphate</text>
        <dbReference type="Rhea" id="RHEA:10380"/>
        <dbReference type="ChEBI" id="CHEBI:30839"/>
        <dbReference type="ChEBI" id="CHEBI:33019"/>
        <dbReference type="ChEBI" id="CHEBI:57538"/>
        <dbReference type="ChEBI" id="CHEBI:58017"/>
        <dbReference type="EC" id="2.4.2.10"/>
    </reaction>
</comment>
<dbReference type="HAMAP" id="MF_01208">
    <property type="entry name" value="PyrE"/>
    <property type="match status" value="1"/>
</dbReference>
<dbReference type="eggNOG" id="COG0461">
    <property type="taxonomic scope" value="Bacteria"/>
</dbReference>
<dbReference type="PATRIC" id="fig|1276227.3.peg.250"/>
<dbReference type="EMBL" id="CP005077">
    <property type="protein sequence ID" value="AGM24835.1"/>
    <property type="molecule type" value="Genomic_DNA"/>
</dbReference>
<comment type="function">
    <text evidence="6">Catalyzes the transfer of a ribosyl phosphate group from 5-phosphoribose 1-diphosphate to orotate, leading to the formation of orotidine monophosphate (OMP).</text>
</comment>
<comment type="similarity">
    <text evidence="6">Belongs to the purine/pyrimidine phosphoribosyltransferase family. PyrE subfamily.</text>
</comment>
<dbReference type="RefSeq" id="WP_016338661.1">
    <property type="nucleotide sequence ID" value="NC_021280.1"/>
</dbReference>
<comment type="cofactor">
    <cofactor evidence="6">
        <name>Mg(2+)</name>
        <dbReference type="ChEBI" id="CHEBI:18420"/>
    </cofactor>
</comment>
<evidence type="ECO:0000256" key="6">
    <source>
        <dbReference type="HAMAP-Rule" id="MF_01208"/>
    </source>
</evidence>
<dbReference type="OrthoDB" id="9803963at2"/>
<feature type="binding site" description="in other chain" evidence="6">
    <location>
        <begin position="121"/>
        <end position="129"/>
    </location>
    <ligand>
        <name>5-phospho-alpha-D-ribose 1-diphosphate</name>
        <dbReference type="ChEBI" id="CHEBI:58017"/>
        <note>ligand shared between dimeric partners</note>
    </ligand>
</feature>
<dbReference type="CDD" id="cd06223">
    <property type="entry name" value="PRTases_typeI"/>
    <property type="match status" value="1"/>
</dbReference>
<dbReference type="SUPFAM" id="SSF53271">
    <property type="entry name" value="PRTase-like"/>
    <property type="match status" value="1"/>
</dbReference>
<dbReference type="EC" id="2.4.2.10" evidence="2 6"/>
<protein>
    <recommendedName>
        <fullName evidence="2 6">Orotate phosphoribosyltransferase</fullName>
        <shortName evidence="6">OPRT</shortName>
        <shortName evidence="6">OPRTase</shortName>
        <ecNumber evidence="2 6">2.4.2.10</ecNumber>
    </recommendedName>
</protein>
<evidence type="ECO:0000313" key="9">
    <source>
        <dbReference type="Proteomes" id="UP000013964"/>
    </source>
</evidence>
<sequence>MNKILGELIKIKAISINTNQLYTWASGIKSPIYIDNRLIMGYPDLRWKISQSFQQLINKHFKADEIKVIFGTATAGIAHAAFLSHLLQLPLGYVRSAKKDHGKENQIEGVYQVGQKGLVIEDLISTGGSVIGVVKALQQAGIEVVGVLAIFSYQLNKAKDSFAELGIPLYTLTNFEQLIKDDQLLTFSEQKVLAEFHHFLNQ</sequence>
<dbReference type="PANTHER" id="PTHR19278">
    <property type="entry name" value="OROTATE PHOSPHORIBOSYLTRANSFERASE"/>
    <property type="match status" value="1"/>
</dbReference>
<feature type="binding site" evidence="6">
    <location>
        <position position="125"/>
    </location>
    <ligand>
        <name>orotate</name>
        <dbReference type="ChEBI" id="CHEBI:30839"/>
    </ligand>
</feature>
<dbReference type="KEGG" id="scr:SCHRY_v1c02500"/>
<reference evidence="8 9" key="1">
    <citation type="journal article" date="2013" name="Genome Biol. Evol.">
        <title>Complete genomes of two dipteran-associated spiroplasmas provided insights into the origin, dynamics, and impacts of viral invasion in spiroplasma.</title>
        <authorList>
            <person name="Ku C."/>
            <person name="Lo W.S."/>
            <person name="Chen L.L."/>
            <person name="Kuo C.H."/>
        </authorList>
    </citation>
    <scope>NUCLEOTIDE SEQUENCE [LARGE SCALE GENOMIC DNA]</scope>
    <source>
        <strain evidence="8 9">DF-1</strain>
    </source>
</reference>
<dbReference type="GO" id="GO:0004588">
    <property type="term" value="F:orotate phosphoribosyltransferase activity"/>
    <property type="evidence" value="ECO:0007669"/>
    <property type="project" value="UniProtKB-UniRule"/>
</dbReference>
<comment type="subunit">
    <text evidence="6">Homodimer.</text>
</comment>
<evidence type="ECO:0000259" key="7">
    <source>
        <dbReference type="Pfam" id="PF00156"/>
    </source>
</evidence>
<evidence type="ECO:0000256" key="5">
    <source>
        <dbReference type="ARBA" id="ARBA00022975"/>
    </source>
</evidence>